<keyword evidence="6 9" id="KW-0560">Oxidoreductase</keyword>
<dbReference type="EMBL" id="CYPR01000225">
    <property type="protein sequence ID" value="CUH40599.1"/>
    <property type="molecule type" value="Genomic_DNA"/>
</dbReference>
<comment type="cofactor">
    <cofactor evidence="1">
        <name>FAD</name>
        <dbReference type="ChEBI" id="CHEBI:57692"/>
    </cofactor>
</comment>
<dbReference type="InterPro" id="IPR051820">
    <property type="entry name" value="FAD-binding_MO"/>
</dbReference>
<evidence type="ECO:0000256" key="7">
    <source>
        <dbReference type="ARBA" id="ARBA00023033"/>
    </source>
</evidence>
<feature type="domain" description="FAD/NAD(P)-binding" evidence="8">
    <location>
        <begin position="13"/>
        <end position="245"/>
    </location>
</feature>
<dbReference type="Gene3D" id="3.50.50.60">
    <property type="entry name" value="FAD/NAD(P)-binding domain"/>
    <property type="match status" value="1"/>
</dbReference>
<dbReference type="InterPro" id="IPR036188">
    <property type="entry name" value="FAD/NAD-bd_sf"/>
</dbReference>
<evidence type="ECO:0000256" key="3">
    <source>
        <dbReference type="ARBA" id="ARBA00022630"/>
    </source>
</evidence>
<dbReference type="Pfam" id="PF07992">
    <property type="entry name" value="Pyr_redox_2"/>
    <property type="match status" value="1"/>
</dbReference>
<evidence type="ECO:0000256" key="1">
    <source>
        <dbReference type="ARBA" id="ARBA00001974"/>
    </source>
</evidence>
<keyword evidence="5" id="KW-0521">NADP</keyword>
<keyword evidence="4" id="KW-0274">FAD</keyword>
<proteinExistence type="inferred from homology"/>
<comment type="similarity">
    <text evidence="2">Belongs to the FAD-binding monooxygenase family.</text>
</comment>
<evidence type="ECO:0000313" key="10">
    <source>
        <dbReference type="Proteomes" id="UP000049455"/>
    </source>
</evidence>
<dbReference type="SUPFAM" id="SSF51905">
    <property type="entry name" value="FAD/NAD(P)-binding domain"/>
    <property type="match status" value="1"/>
</dbReference>
<dbReference type="EC" id="1.14.13.-" evidence="9"/>
<evidence type="ECO:0000256" key="2">
    <source>
        <dbReference type="ARBA" id="ARBA00010139"/>
    </source>
</evidence>
<reference evidence="9 10" key="1">
    <citation type="submission" date="2015-09" db="EMBL/GenBank/DDBJ databases">
        <authorList>
            <person name="Jackson K.R."/>
            <person name="Lunt B.L."/>
            <person name="Fisher J.N.B."/>
            <person name="Gardner A.V."/>
            <person name="Bailey M.E."/>
            <person name="Deus L.M."/>
            <person name="Earl A.S."/>
            <person name="Gibby P.D."/>
            <person name="Hartmann K.A."/>
            <person name="Liu J.E."/>
            <person name="Manci A.M."/>
            <person name="Nielsen D.A."/>
            <person name="Solomon M.B."/>
            <person name="Breakwell D.P."/>
            <person name="Burnett S.H."/>
            <person name="Grose J.H."/>
        </authorList>
    </citation>
    <scope>NUCLEOTIDE SEQUENCE [LARGE SCALE GENOMIC DNA]</scope>
    <source>
        <strain evidence="9 10">CECT 7799</strain>
    </source>
</reference>
<evidence type="ECO:0000256" key="5">
    <source>
        <dbReference type="ARBA" id="ARBA00022857"/>
    </source>
</evidence>
<evidence type="ECO:0000259" key="8">
    <source>
        <dbReference type="Pfam" id="PF07992"/>
    </source>
</evidence>
<gene>
    <name evidence="9" type="primary">ethA</name>
    <name evidence="9" type="ORF">JSE7799_03334</name>
</gene>
<dbReference type="InterPro" id="IPR023753">
    <property type="entry name" value="FAD/NAD-binding_dom"/>
</dbReference>
<keyword evidence="3" id="KW-0285">Flavoprotein</keyword>
<evidence type="ECO:0000313" key="9">
    <source>
        <dbReference type="EMBL" id="CUH40599.1"/>
    </source>
</evidence>
<dbReference type="Proteomes" id="UP000049455">
    <property type="component" value="Unassembled WGS sequence"/>
</dbReference>
<dbReference type="STRING" id="313367.JSE7799_03334"/>
<dbReference type="GO" id="GO:0004497">
    <property type="term" value="F:monooxygenase activity"/>
    <property type="evidence" value="ECO:0007669"/>
    <property type="project" value="UniProtKB-KW"/>
</dbReference>
<keyword evidence="7 9" id="KW-0503">Monooxygenase</keyword>
<accession>A0A0M7BEH3</accession>
<dbReference type="PANTHER" id="PTHR43872:SF1">
    <property type="entry name" value="MONOOXYGENASE, PUTATIVE (AFU_ORTHOLOGUE AFUA_8G02570)-RELATED"/>
    <property type="match status" value="1"/>
</dbReference>
<protein>
    <submittedName>
        <fullName evidence="9">FAD-containing monooxygenase EthA</fullName>
        <ecNumber evidence="9">1.14.13.-</ecNumber>
    </submittedName>
</protein>
<dbReference type="PROSITE" id="PS51257">
    <property type="entry name" value="PROKAR_LIPOPROTEIN"/>
    <property type="match status" value="1"/>
</dbReference>
<dbReference type="PANTHER" id="PTHR43872">
    <property type="entry name" value="MONOOXYGENASE, PUTATIVE (AFU_ORTHOLOGUE AFUA_8G02570)-RELATED"/>
    <property type="match status" value="1"/>
</dbReference>
<organism evidence="9 10">
    <name type="scientific">Jannaschia seosinensis</name>
    <dbReference type="NCBI Taxonomy" id="313367"/>
    <lineage>
        <taxon>Bacteria</taxon>
        <taxon>Pseudomonadati</taxon>
        <taxon>Pseudomonadota</taxon>
        <taxon>Alphaproteobacteria</taxon>
        <taxon>Rhodobacterales</taxon>
        <taxon>Roseobacteraceae</taxon>
        <taxon>Jannaschia</taxon>
    </lineage>
</organism>
<evidence type="ECO:0000256" key="6">
    <source>
        <dbReference type="ARBA" id="ARBA00023002"/>
    </source>
</evidence>
<dbReference type="AlphaFoldDB" id="A0A0M7BEH3"/>
<keyword evidence="10" id="KW-1185">Reference proteome</keyword>
<dbReference type="OrthoDB" id="312624at2"/>
<name>A0A0M7BEH3_9RHOB</name>
<sequence>MPRDTSGPPPVLDVLILGAGISGIGCAAYLKREVPGKSWRILEMREDLGGTWDLFRYPGIRSDSDLYTFAYEFKPWESRNAIAGAAEIKAYIAETATENGIRGRIAFGRKVVACDWSSAEALWTVTTQTGADGARETWRARWIFSATGYYDYDRGFRPAFDGEEQFAGRIVHPQAWPEDLDHAGKRIAVIGSGATAVTLLPALAKDAAHVTQIQRTPTYVMPLPLEDPLAKALRPFLSKTRIHAILRRKNIWQQSLFFTLCQRYPAAMRKLIRKVNAKSLPKGFDVDTHFNPPYDPWDQRLCVVPGGDLFRTIRDGRADVVTGRIARFTATGIEMADGSHVEADIVVTATGLNLKLLGGAAYSVDGKPVTPSEHVIFKGMMLDGVPNLALSIGYTNSSWTLKVGLLCQYFCRLLAEMDRRGMDVCAPERPARAMALRPLLDFKAGYVQRSLDMLPRQGDTFPWEMTFNYSADARMMKKGRVIEPELKLSPAPSRRIAEVG</sequence>
<evidence type="ECO:0000256" key="4">
    <source>
        <dbReference type="ARBA" id="ARBA00022827"/>
    </source>
</evidence>
<dbReference type="RefSeq" id="WP_055664614.1">
    <property type="nucleotide sequence ID" value="NZ_CYPR01000225.1"/>
</dbReference>
<dbReference type="FunFam" id="3.50.50.60:FF:000228">
    <property type="entry name" value="FAD-containing monooxygenase EthA"/>
    <property type="match status" value="1"/>
</dbReference>